<dbReference type="PANTHER" id="PTHR33987">
    <property type="entry name" value="CALCINEURIN-LIKE METALLO-PHOSPHOESTERASE SUPERFAMILY PROTEIN"/>
    <property type="match status" value="1"/>
</dbReference>
<gene>
    <name evidence="3" type="ORF">GCM10023184_02610</name>
</gene>
<feature type="chain" id="PRO_5045518430" evidence="1">
    <location>
        <begin position="20"/>
        <end position="456"/>
    </location>
</feature>
<protein>
    <submittedName>
        <fullName evidence="3">Alkaline phosphatase D family protein</fullName>
    </submittedName>
</protein>
<organism evidence="3 4">
    <name type="scientific">Flaviaesturariibacter amylovorans</name>
    <dbReference type="NCBI Taxonomy" id="1084520"/>
    <lineage>
        <taxon>Bacteria</taxon>
        <taxon>Pseudomonadati</taxon>
        <taxon>Bacteroidota</taxon>
        <taxon>Chitinophagia</taxon>
        <taxon>Chitinophagales</taxon>
        <taxon>Chitinophagaceae</taxon>
        <taxon>Flaviaestuariibacter</taxon>
    </lineage>
</organism>
<dbReference type="RefSeq" id="WP_345252774.1">
    <property type="nucleotide sequence ID" value="NZ_BAABGY010000001.1"/>
</dbReference>
<dbReference type="InterPro" id="IPR029052">
    <property type="entry name" value="Metallo-depent_PP-like"/>
</dbReference>
<dbReference type="Pfam" id="PF09423">
    <property type="entry name" value="PhoD"/>
    <property type="match status" value="1"/>
</dbReference>
<dbReference type="InterPro" id="IPR018946">
    <property type="entry name" value="PhoD-like_MPP"/>
</dbReference>
<dbReference type="InterPro" id="IPR038607">
    <property type="entry name" value="PhoD-like_sf"/>
</dbReference>
<dbReference type="Gene3D" id="3.60.21.70">
    <property type="entry name" value="PhoD-like phosphatase"/>
    <property type="match status" value="1"/>
</dbReference>
<feature type="signal peptide" evidence="1">
    <location>
        <begin position="1"/>
        <end position="19"/>
    </location>
</feature>
<name>A0ABP8G6D9_9BACT</name>
<evidence type="ECO:0000259" key="2">
    <source>
        <dbReference type="Pfam" id="PF09423"/>
    </source>
</evidence>
<accession>A0ABP8G6D9</accession>
<dbReference type="EMBL" id="BAABGY010000001">
    <property type="protein sequence ID" value="GAA4318426.1"/>
    <property type="molecule type" value="Genomic_DNA"/>
</dbReference>
<reference evidence="4" key="1">
    <citation type="journal article" date="2019" name="Int. J. Syst. Evol. Microbiol.">
        <title>The Global Catalogue of Microorganisms (GCM) 10K type strain sequencing project: providing services to taxonomists for standard genome sequencing and annotation.</title>
        <authorList>
            <consortium name="The Broad Institute Genomics Platform"/>
            <consortium name="The Broad Institute Genome Sequencing Center for Infectious Disease"/>
            <person name="Wu L."/>
            <person name="Ma J."/>
        </authorList>
    </citation>
    <scope>NUCLEOTIDE SEQUENCE [LARGE SCALE GENOMIC DNA]</scope>
    <source>
        <strain evidence="4">JCM 17919</strain>
    </source>
</reference>
<keyword evidence="4" id="KW-1185">Reference proteome</keyword>
<feature type="domain" description="PhoD-like phosphatase metallophosphatase" evidence="2">
    <location>
        <begin position="151"/>
        <end position="369"/>
    </location>
</feature>
<proteinExistence type="predicted"/>
<evidence type="ECO:0000256" key="1">
    <source>
        <dbReference type="SAM" id="SignalP"/>
    </source>
</evidence>
<comment type="caution">
    <text evidence="3">The sequence shown here is derived from an EMBL/GenBank/DDBJ whole genome shotgun (WGS) entry which is preliminary data.</text>
</comment>
<dbReference type="CDD" id="cd07389">
    <property type="entry name" value="MPP_PhoD"/>
    <property type="match status" value="1"/>
</dbReference>
<evidence type="ECO:0000313" key="4">
    <source>
        <dbReference type="Proteomes" id="UP001501725"/>
    </source>
</evidence>
<keyword evidence="1" id="KW-0732">Signal</keyword>
<dbReference type="SUPFAM" id="SSF56300">
    <property type="entry name" value="Metallo-dependent phosphatases"/>
    <property type="match status" value="1"/>
</dbReference>
<evidence type="ECO:0000313" key="3">
    <source>
        <dbReference type="EMBL" id="GAA4318426.1"/>
    </source>
</evidence>
<sequence>MTRALFLFLFLILLQSASAQLIAGPMLGPVELREARIWLEVDAGARNVQLVYSKAGGRSGRTENATTRTLTYRGELGKEGNPLQFTLSGLEPATRYNYGFVIDGKPVPGGSFTTKELWQHRRPAPDFSFLTGSCSYVNEPVYDRPGKPYGGDSSIYGSMAKEKAAFMLWLGDNWYYREVDFFSRSGLWYRARRDRSQPVLQPFLKAMPHVAIWDDHDYGPNDADKSYILKDESRKVFESYWPNPSCGERGEGIYTLMSWADVDIFMMDDRWFRSANDMRATDSAGAPNPAKRMWGAQQMEWLKNALLASNATFKIIATGNQTLNPKSRYECLQNYPVEFRELMQFLTDEKVPGVLFLTGDRHHSEVIRWERPGTYPLYDITNSPLTSGVSRVTGTPEADNPARVPGTLVELPNYTRISISGARGARRLQVQYLSGAGNPLANWSVGESELKPTTSR</sequence>
<dbReference type="Proteomes" id="UP001501725">
    <property type="component" value="Unassembled WGS sequence"/>
</dbReference>
<dbReference type="PANTHER" id="PTHR33987:SF1">
    <property type="entry name" value="CALCINEURIN-LIKE METALLO-PHOSPHOESTERASE SUPERFAMILY PROTEIN"/>
    <property type="match status" value="1"/>
</dbReference>